<dbReference type="PANTHER" id="PTHR34818">
    <property type="entry name" value="PROTEIN BLI-3"/>
    <property type="match status" value="1"/>
</dbReference>
<comment type="caution">
    <text evidence="3">The sequence shown here is derived from an EMBL/GenBank/DDBJ whole genome shotgun (WGS) entry which is preliminary data.</text>
</comment>
<dbReference type="InterPro" id="IPR038725">
    <property type="entry name" value="YdaG_split_barrel_FMN-bd"/>
</dbReference>
<dbReference type="Pfam" id="PF16242">
    <property type="entry name" value="Pyrid_ox_like"/>
    <property type="match status" value="1"/>
</dbReference>
<dbReference type="SUPFAM" id="SSF50475">
    <property type="entry name" value="FMN-binding split barrel"/>
    <property type="match status" value="1"/>
</dbReference>
<dbReference type="GeneID" id="28734910"/>
<protein>
    <submittedName>
        <fullName evidence="3">Protein bli-3</fullName>
    </submittedName>
</protein>
<dbReference type="PANTHER" id="PTHR34818:SF1">
    <property type="entry name" value="PROTEIN BLI-3"/>
    <property type="match status" value="1"/>
</dbReference>
<feature type="compositionally biased region" description="Polar residues" evidence="1">
    <location>
        <begin position="36"/>
        <end position="53"/>
    </location>
</feature>
<evidence type="ECO:0000256" key="1">
    <source>
        <dbReference type="SAM" id="MobiDB-lite"/>
    </source>
</evidence>
<evidence type="ECO:0000313" key="3">
    <source>
        <dbReference type="EMBL" id="KPI37833.1"/>
    </source>
</evidence>
<reference evidence="3 4" key="1">
    <citation type="submission" date="2015-06" db="EMBL/GenBank/DDBJ databases">
        <title>Draft genome of the ant-associated black yeast Phialophora attae CBS 131958.</title>
        <authorList>
            <person name="Moreno L.F."/>
            <person name="Stielow B.J."/>
            <person name="de Hoog S."/>
            <person name="Vicente V.A."/>
            <person name="Weiss V.A."/>
            <person name="de Vries M."/>
            <person name="Cruz L.M."/>
            <person name="Souza E.M."/>
        </authorList>
    </citation>
    <scope>NUCLEOTIDE SEQUENCE [LARGE SCALE GENOMIC DNA]</scope>
    <source>
        <strain evidence="3 4">CBS 131958</strain>
    </source>
</reference>
<accession>A0A0N1H7W9</accession>
<evidence type="ECO:0000259" key="2">
    <source>
        <dbReference type="Pfam" id="PF16242"/>
    </source>
</evidence>
<dbReference type="RefSeq" id="XP_017997796.1">
    <property type="nucleotide sequence ID" value="XM_018143030.1"/>
</dbReference>
<feature type="domain" description="General stress protein FMN-binding split barrel" evidence="2">
    <location>
        <begin position="85"/>
        <end position="238"/>
    </location>
</feature>
<name>A0A0N1H7W9_9EURO</name>
<dbReference type="VEuPathDB" id="FungiDB:AB675_3011"/>
<dbReference type="AlphaFoldDB" id="A0A0N1H7W9"/>
<dbReference type="Gene3D" id="2.30.110.10">
    <property type="entry name" value="Electron Transport, Fmn-binding Protein, Chain A"/>
    <property type="match status" value="1"/>
</dbReference>
<dbReference type="STRING" id="1664694.A0A0N1H7W9"/>
<gene>
    <name evidence="3" type="ORF">AB675_3011</name>
</gene>
<sequence>MSFLTSRLPLKAIQLSRALLRPAALASAPAFRSDPTHLTNFNKHNRHLTTGSTLKMPEQLSKSEVTSKTDPSVAKQWDNETPMSEQVSDLYSLIDSLKLCMFTTTRPNVGPVSRAMALAKRSGPDLLFLANTHSDKFSDLDSKKTVLVTFSDSTSKGWVSITGEATTVDNSDPRIKDIYSPTVSAWFGDLGDGKHDGSYNDPRMALIEVKTTYVSYWKKTTGTLGFLKEVGQAALTGSVAQPGLSRRLEGDVLEQERSKA</sequence>
<dbReference type="InterPro" id="IPR012349">
    <property type="entry name" value="Split_barrel_FMN-bd"/>
</dbReference>
<dbReference type="InterPro" id="IPR052917">
    <property type="entry name" value="Stress-Dev_Protein"/>
</dbReference>
<dbReference type="EMBL" id="LFJN01000021">
    <property type="protein sequence ID" value="KPI37833.1"/>
    <property type="molecule type" value="Genomic_DNA"/>
</dbReference>
<feature type="compositionally biased region" description="Polar residues" evidence="1">
    <location>
        <begin position="60"/>
        <end position="70"/>
    </location>
</feature>
<organism evidence="3 4">
    <name type="scientific">Cyphellophora attinorum</name>
    <dbReference type="NCBI Taxonomy" id="1664694"/>
    <lineage>
        <taxon>Eukaryota</taxon>
        <taxon>Fungi</taxon>
        <taxon>Dikarya</taxon>
        <taxon>Ascomycota</taxon>
        <taxon>Pezizomycotina</taxon>
        <taxon>Eurotiomycetes</taxon>
        <taxon>Chaetothyriomycetidae</taxon>
        <taxon>Chaetothyriales</taxon>
        <taxon>Cyphellophoraceae</taxon>
        <taxon>Cyphellophora</taxon>
    </lineage>
</organism>
<keyword evidence="4" id="KW-1185">Reference proteome</keyword>
<dbReference type="OrthoDB" id="434253at2759"/>
<dbReference type="Proteomes" id="UP000038010">
    <property type="component" value="Unassembled WGS sequence"/>
</dbReference>
<evidence type="ECO:0000313" key="4">
    <source>
        <dbReference type="Proteomes" id="UP000038010"/>
    </source>
</evidence>
<proteinExistence type="predicted"/>
<feature type="region of interest" description="Disordered" evidence="1">
    <location>
        <begin position="36"/>
        <end position="71"/>
    </location>
</feature>